<evidence type="ECO:0000259" key="2">
    <source>
        <dbReference type="Pfam" id="PF17482"/>
    </source>
</evidence>
<dbReference type="Proteomes" id="UP000470051">
    <property type="component" value="Unassembled WGS sequence"/>
</dbReference>
<evidence type="ECO:0000313" key="4">
    <source>
        <dbReference type="Proteomes" id="UP000470051"/>
    </source>
</evidence>
<comment type="caution">
    <text evidence="3">The sequence shown here is derived from an EMBL/GenBank/DDBJ whole genome shotgun (WGS) entry which is preliminary data.</text>
</comment>
<dbReference type="Gene3D" id="3.40.50.11780">
    <property type="match status" value="1"/>
</dbReference>
<name>A0ABX0B222_9GAMM</name>
<feature type="domain" description="Tail sheath protein C-terminal" evidence="2">
    <location>
        <begin position="263"/>
        <end position="369"/>
    </location>
</feature>
<evidence type="ECO:0000256" key="1">
    <source>
        <dbReference type="ARBA" id="ARBA00008005"/>
    </source>
</evidence>
<comment type="similarity">
    <text evidence="1">Belongs to the myoviridae tail sheath protein family.</text>
</comment>
<organism evidence="3 4">
    <name type="scientific">Photorhabdus kayaii</name>
    <dbReference type="NCBI Taxonomy" id="230088"/>
    <lineage>
        <taxon>Bacteria</taxon>
        <taxon>Pseudomonadati</taxon>
        <taxon>Pseudomonadota</taxon>
        <taxon>Gammaproteobacteria</taxon>
        <taxon>Enterobacterales</taxon>
        <taxon>Morganellaceae</taxon>
        <taxon>Photorhabdus</taxon>
    </lineage>
</organism>
<dbReference type="InterPro" id="IPR052042">
    <property type="entry name" value="Tail_sheath_structural"/>
</dbReference>
<protein>
    <submittedName>
        <fullName evidence="3">Phage tail sheath family protein</fullName>
    </submittedName>
</protein>
<dbReference type="PANTHER" id="PTHR35861">
    <property type="match status" value="1"/>
</dbReference>
<evidence type="ECO:0000313" key="3">
    <source>
        <dbReference type="EMBL" id="NDL24794.1"/>
    </source>
</evidence>
<keyword evidence="4" id="KW-1185">Reference proteome</keyword>
<reference evidence="3 4" key="1">
    <citation type="submission" date="2019-12" db="EMBL/GenBank/DDBJ databases">
        <title>Engineering Photorhabdus to improve their lethality against agricultural pests.</title>
        <authorList>
            <person name="Machado R.A.R."/>
        </authorList>
    </citation>
    <scope>NUCLEOTIDE SEQUENCE [LARGE SCALE GENOMIC DNA]</scope>
    <source>
        <strain evidence="3 4">M-HU2</strain>
    </source>
</reference>
<gene>
    <name evidence="3" type="ORF">GPY42_06130</name>
</gene>
<dbReference type="Pfam" id="PF17482">
    <property type="entry name" value="Phage_sheath_1C"/>
    <property type="match status" value="1"/>
</dbReference>
<dbReference type="PANTHER" id="PTHR35861:SF1">
    <property type="entry name" value="PHAGE TAIL SHEATH PROTEIN"/>
    <property type="match status" value="1"/>
</dbReference>
<dbReference type="EMBL" id="WSFE01000006">
    <property type="protein sequence ID" value="NDL24794.1"/>
    <property type="molecule type" value="Genomic_DNA"/>
</dbReference>
<proteinExistence type="inferred from homology"/>
<sequence>MQYCLKANIMTMSTTYPGVYIEEDASLALSVRTSATAVPVFAVGDENLFRSGDDYHRVNSWLEYLALRGRQFNPSDKLDISLRAYFINGGGYCYLVKTKYLVNQVPKLDDVTLLVAAGEDITTAVGTLCLPGKGLFAIFDGPVTQIDLNQKPDEVLKIYTATAYGAVYYPWLTAEWGEKNEEGKRASVDIPPSAVMAGIYASVDNNRGVWQAPANVAIQGGLQPKYPVTDDLQGQYNKDKALNMIRTFPKSSPLVWGARTLEDSDNWRYIPVRRLFNSAERDIKNAMSFAVFEPNSQPTWEVVRRAIDNYLYSLWQQGGLVGNKAEQAYFVQIGKGITMTDVDIKQGKMIVKIGMAAVRPAEFIILQFTQNIGQ</sequence>
<accession>A0ABX0B222</accession>
<dbReference type="InterPro" id="IPR020287">
    <property type="entry name" value="Tail_sheath_C"/>
</dbReference>